<reference evidence="2" key="1">
    <citation type="submission" date="2021-06" db="EMBL/GenBank/DDBJ databases">
        <authorList>
            <person name="Kallberg Y."/>
            <person name="Tangrot J."/>
            <person name="Rosling A."/>
        </authorList>
    </citation>
    <scope>NUCLEOTIDE SEQUENCE</scope>
    <source>
        <strain evidence="2">FL130A</strain>
    </source>
</reference>
<evidence type="ECO:0000313" key="3">
    <source>
        <dbReference type="Proteomes" id="UP000789508"/>
    </source>
</evidence>
<gene>
    <name evidence="2" type="ORF">ALEPTO_LOCUS10332</name>
</gene>
<feature type="non-terminal residue" evidence="2">
    <location>
        <position position="1"/>
    </location>
</feature>
<protein>
    <submittedName>
        <fullName evidence="2">11827_t:CDS:1</fullName>
    </submittedName>
</protein>
<organism evidence="2 3">
    <name type="scientific">Ambispora leptoticha</name>
    <dbReference type="NCBI Taxonomy" id="144679"/>
    <lineage>
        <taxon>Eukaryota</taxon>
        <taxon>Fungi</taxon>
        <taxon>Fungi incertae sedis</taxon>
        <taxon>Mucoromycota</taxon>
        <taxon>Glomeromycotina</taxon>
        <taxon>Glomeromycetes</taxon>
        <taxon>Archaeosporales</taxon>
        <taxon>Ambisporaceae</taxon>
        <taxon>Ambispora</taxon>
    </lineage>
</organism>
<dbReference type="Proteomes" id="UP000789508">
    <property type="component" value="Unassembled WGS sequence"/>
</dbReference>
<feature type="compositionally biased region" description="Basic and acidic residues" evidence="1">
    <location>
        <begin position="67"/>
        <end position="83"/>
    </location>
</feature>
<dbReference type="EMBL" id="CAJVPS010010925">
    <property type="protein sequence ID" value="CAG8661343.1"/>
    <property type="molecule type" value="Genomic_DNA"/>
</dbReference>
<dbReference type="OrthoDB" id="10601741at2759"/>
<comment type="caution">
    <text evidence="2">The sequence shown here is derived from an EMBL/GenBank/DDBJ whole genome shotgun (WGS) entry which is preliminary data.</text>
</comment>
<proteinExistence type="predicted"/>
<dbReference type="AlphaFoldDB" id="A0A9N9E244"/>
<feature type="region of interest" description="Disordered" evidence="1">
    <location>
        <begin position="64"/>
        <end position="90"/>
    </location>
</feature>
<sequence>MSIQPLIKKASTEEDEESSNSNQEESFTVGMINNHRDRHGYDYPRSSNITQVDQQYNHYAILRGSKGKHDTSQGKQLEDKQGDPDNSDEELYNILPSNILLELKNFIMFFEQQMSSDFNADNLK</sequence>
<name>A0A9N9E244_9GLOM</name>
<evidence type="ECO:0000256" key="1">
    <source>
        <dbReference type="SAM" id="MobiDB-lite"/>
    </source>
</evidence>
<keyword evidence="3" id="KW-1185">Reference proteome</keyword>
<evidence type="ECO:0000313" key="2">
    <source>
        <dbReference type="EMBL" id="CAG8661343.1"/>
    </source>
</evidence>
<accession>A0A9N9E244</accession>
<feature type="region of interest" description="Disordered" evidence="1">
    <location>
        <begin position="1"/>
        <end position="49"/>
    </location>
</feature>